<evidence type="ECO:0000256" key="3">
    <source>
        <dbReference type="ARBA" id="ARBA00012438"/>
    </source>
</evidence>
<dbReference type="EC" id="2.7.13.3" evidence="3"/>
<dbReference type="SMART" id="SM00387">
    <property type="entry name" value="HATPase_c"/>
    <property type="match status" value="1"/>
</dbReference>
<dbReference type="RefSeq" id="WP_255852665.1">
    <property type="nucleotide sequence ID" value="NZ_CP073347.1"/>
</dbReference>
<comment type="subcellular location">
    <subcellularLocation>
        <location evidence="2">Cell membrane</location>
        <topology evidence="2">Multi-pass membrane protein</topology>
    </subcellularLocation>
</comment>
<keyword evidence="9" id="KW-0808">Transferase</keyword>
<dbReference type="GO" id="GO:0016301">
    <property type="term" value="F:kinase activity"/>
    <property type="evidence" value="ECO:0007669"/>
    <property type="project" value="UniProtKB-KW"/>
</dbReference>
<keyword evidence="10" id="KW-1185">Reference proteome</keyword>
<evidence type="ECO:0000256" key="1">
    <source>
        <dbReference type="ARBA" id="ARBA00000085"/>
    </source>
</evidence>
<evidence type="ECO:0000256" key="4">
    <source>
        <dbReference type="ARBA" id="ARBA00022475"/>
    </source>
</evidence>
<protein>
    <recommendedName>
        <fullName evidence="3">histidine kinase</fullName>
        <ecNumber evidence="3">2.7.13.3</ecNumber>
    </recommendedName>
</protein>
<dbReference type="PRINTS" id="PR00344">
    <property type="entry name" value="BCTRLSENSOR"/>
</dbReference>
<keyword evidence="5" id="KW-0812">Transmembrane</keyword>
<dbReference type="InterPro" id="IPR048760">
    <property type="entry name" value="VP0354-like_sensor_dom"/>
</dbReference>
<reference evidence="9" key="1">
    <citation type="submission" date="2021-04" db="EMBL/GenBank/DDBJ databases">
        <title>Oceanospirillales bacteria with DddD are important DMSP degraders in coastal seawater.</title>
        <authorList>
            <person name="Liu J."/>
        </authorList>
    </citation>
    <scope>NUCLEOTIDE SEQUENCE</scope>
    <source>
        <strain evidence="9">D13-1</strain>
    </source>
</reference>
<evidence type="ECO:0000256" key="6">
    <source>
        <dbReference type="ARBA" id="ARBA00022989"/>
    </source>
</evidence>
<dbReference type="InterPro" id="IPR036890">
    <property type="entry name" value="HATPase_C_sf"/>
</dbReference>
<dbReference type="SUPFAM" id="SSF103190">
    <property type="entry name" value="Sensory domain-like"/>
    <property type="match status" value="2"/>
</dbReference>
<dbReference type="Gene3D" id="3.30.565.10">
    <property type="entry name" value="Histidine kinase-like ATPase, C-terminal domain"/>
    <property type="match status" value="1"/>
</dbReference>
<keyword evidence="4" id="KW-1003">Cell membrane</keyword>
<dbReference type="PANTHER" id="PTHR43065">
    <property type="entry name" value="SENSOR HISTIDINE KINASE"/>
    <property type="match status" value="1"/>
</dbReference>
<dbReference type="PROSITE" id="PS50109">
    <property type="entry name" value="HIS_KIN"/>
    <property type="match status" value="1"/>
</dbReference>
<dbReference type="Gene3D" id="3.30.450.20">
    <property type="entry name" value="PAS domain"/>
    <property type="match status" value="2"/>
</dbReference>
<keyword evidence="6" id="KW-1133">Transmembrane helix</keyword>
<dbReference type="CDD" id="cd00075">
    <property type="entry name" value="HATPase"/>
    <property type="match status" value="1"/>
</dbReference>
<evidence type="ECO:0000256" key="7">
    <source>
        <dbReference type="SAM" id="Coils"/>
    </source>
</evidence>
<dbReference type="SUPFAM" id="SSF55874">
    <property type="entry name" value="ATPase domain of HSP90 chaperone/DNA topoisomerase II/histidine kinase"/>
    <property type="match status" value="1"/>
</dbReference>
<sequence length="637" mass="70905">MTAPLMQPPVRRALGNDRRFSASLVAMLSLLLILVLAGGSFAYIGLMGMQLDELKARQNVRIERVVSSFSRELGHIRNLTSVLKNNRALQRALAAGQPTDLDDLAASFLQFAQAVPAISQVRWLDRSGQEQVRINVSQGRPYRVGEDELQNKAQRYYFQEALRTPPGQVYLSQLDLNLEHNEIVRPFEPSLRATLLTGDADGLHAGVLIININLAQFFQQLRSLSDSQMTLELVDAQGYWLLSPDQGREWGLQLDRRELNMANLMPALWALVSGPETHESLLQDDRLWTYAELSYDPDASKDTPNHAFVLVANPSGDIAAIRWQLLSSIVPAGLLLLLLGLAALQRIRRAHQERAHLSDALEQEQQQLLQAYTRLEQSHQQLHQMQDELVESRRLSSLGLMVAGVAHELNTPTGGALMAISTLQTQLHKLQGSLSQGMTRSALETFLSHTESGLQLADHNLRRAADLIRSFKRMAVDRSHSEVTQFELAELTRDLTRSLSHHLKKSPVNLRMDVPESLQLTSYPGILSQVLQNLIENALKHAFAPGHGGHIHVRASRSDDRLQLSVSDDGQGIDPQVRDAIFDPFVTSGRSEGHTGLGLHLVHQWVYQLLEGTLSVESDSTGTTFSLDIPVEVKGER</sequence>
<dbReference type="Pfam" id="PF02518">
    <property type="entry name" value="HATPase_c"/>
    <property type="match status" value="1"/>
</dbReference>
<gene>
    <name evidence="9" type="ORF">KDW95_15115</name>
</gene>
<name>A0ABY5HE39_9GAMM</name>
<evidence type="ECO:0000256" key="2">
    <source>
        <dbReference type="ARBA" id="ARBA00004651"/>
    </source>
</evidence>
<dbReference type="InterPro" id="IPR004358">
    <property type="entry name" value="Sig_transdc_His_kin-like_C"/>
</dbReference>
<proteinExistence type="predicted"/>
<dbReference type="Proteomes" id="UP001058461">
    <property type="component" value="Chromosome"/>
</dbReference>
<dbReference type="InterPro" id="IPR005467">
    <property type="entry name" value="His_kinase_dom"/>
</dbReference>
<evidence type="ECO:0000313" key="9">
    <source>
        <dbReference type="EMBL" id="UTW10617.1"/>
    </source>
</evidence>
<feature type="domain" description="Histidine kinase" evidence="8">
    <location>
        <begin position="404"/>
        <end position="633"/>
    </location>
</feature>
<keyword evidence="7" id="KW-0175">Coiled coil</keyword>
<dbReference type="EMBL" id="CP073347">
    <property type="protein sequence ID" value="UTW10617.1"/>
    <property type="molecule type" value="Genomic_DNA"/>
</dbReference>
<dbReference type="InterPro" id="IPR029151">
    <property type="entry name" value="Sensor-like_sf"/>
</dbReference>
<evidence type="ECO:0000259" key="8">
    <source>
        <dbReference type="PROSITE" id="PS50109"/>
    </source>
</evidence>
<dbReference type="Pfam" id="PF21623">
    <property type="entry name" value="HK_sensor_dom_bact"/>
    <property type="match status" value="1"/>
</dbReference>
<evidence type="ECO:0000256" key="5">
    <source>
        <dbReference type="ARBA" id="ARBA00022692"/>
    </source>
</evidence>
<dbReference type="InterPro" id="IPR003594">
    <property type="entry name" value="HATPase_dom"/>
</dbReference>
<comment type="catalytic activity">
    <reaction evidence="1">
        <text>ATP + protein L-histidine = ADP + protein N-phospho-L-histidine.</text>
        <dbReference type="EC" id="2.7.13.3"/>
    </reaction>
</comment>
<keyword evidence="6" id="KW-0472">Membrane</keyword>
<accession>A0ABY5HE39</accession>
<feature type="coiled-coil region" evidence="7">
    <location>
        <begin position="347"/>
        <end position="395"/>
    </location>
</feature>
<evidence type="ECO:0000313" key="10">
    <source>
        <dbReference type="Proteomes" id="UP001058461"/>
    </source>
</evidence>
<keyword evidence="9" id="KW-0418">Kinase</keyword>
<dbReference type="Gene3D" id="1.10.287.130">
    <property type="match status" value="1"/>
</dbReference>
<organism evidence="9 10">
    <name type="scientific">Marinobacterium rhizophilum</name>
    <dbReference type="NCBI Taxonomy" id="420402"/>
    <lineage>
        <taxon>Bacteria</taxon>
        <taxon>Pseudomonadati</taxon>
        <taxon>Pseudomonadota</taxon>
        <taxon>Gammaproteobacteria</taxon>
        <taxon>Oceanospirillales</taxon>
        <taxon>Oceanospirillaceae</taxon>
        <taxon>Marinobacterium</taxon>
    </lineage>
</organism>